<comment type="caution">
    <text evidence="2">The sequence shown here is derived from an EMBL/GenBank/DDBJ whole genome shotgun (WGS) entry which is preliminary data.</text>
</comment>
<proteinExistence type="predicted"/>
<evidence type="ECO:0000313" key="3">
    <source>
        <dbReference type="Proteomes" id="UP001066276"/>
    </source>
</evidence>
<feature type="region of interest" description="Disordered" evidence="1">
    <location>
        <begin position="29"/>
        <end position="117"/>
    </location>
</feature>
<dbReference type="EMBL" id="JANPWB010000011">
    <property type="protein sequence ID" value="KAJ1128693.1"/>
    <property type="molecule type" value="Genomic_DNA"/>
</dbReference>
<evidence type="ECO:0000256" key="1">
    <source>
        <dbReference type="SAM" id="MobiDB-lite"/>
    </source>
</evidence>
<dbReference type="AlphaFoldDB" id="A0AAV7PK91"/>
<sequence>MQFPARLRVVTPTGIQFFAAPREAWDWAEGQSKLGPSRPPQSQKRKRFPCSRQWERATLTGSPTAQEAQKGRQEEVAAVASLGGSSPDPLSLLREASADGTDSGRDSISSIPFSDIRPVVTLGTTADEIIQS</sequence>
<gene>
    <name evidence="2" type="ORF">NDU88_007068</name>
</gene>
<reference evidence="2" key="1">
    <citation type="journal article" date="2022" name="bioRxiv">
        <title>Sequencing and chromosome-scale assembly of the giantPleurodeles waltlgenome.</title>
        <authorList>
            <person name="Brown T."/>
            <person name="Elewa A."/>
            <person name="Iarovenko S."/>
            <person name="Subramanian E."/>
            <person name="Araus A.J."/>
            <person name="Petzold A."/>
            <person name="Susuki M."/>
            <person name="Suzuki K.-i.T."/>
            <person name="Hayashi T."/>
            <person name="Toyoda A."/>
            <person name="Oliveira C."/>
            <person name="Osipova E."/>
            <person name="Leigh N.D."/>
            <person name="Simon A."/>
            <person name="Yun M.H."/>
        </authorList>
    </citation>
    <scope>NUCLEOTIDE SEQUENCE</scope>
    <source>
        <strain evidence="2">20211129_DDA</strain>
        <tissue evidence="2">Liver</tissue>
    </source>
</reference>
<feature type="compositionally biased region" description="Low complexity" evidence="1">
    <location>
        <begin position="81"/>
        <end position="93"/>
    </location>
</feature>
<evidence type="ECO:0000313" key="2">
    <source>
        <dbReference type="EMBL" id="KAJ1128693.1"/>
    </source>
</evidence>
<accession>A0AAV7PK91</accession>
<name>A0AAV7PK91_PLEWA</name>
<keyword evidence="3" id="KW-1185">Reference proteome</keyword>
<protein>
    <submittedName>
        <fullName evidence="2">Uncharacterized protein</fullName>
    </submittedName>
</protein>
<dbReference type="Proteomes" id="UP001066276">
    <property type="component" value="Chromosome 7"/>
</dbReference>
<organism evidence="2 3">
    <name type="scientific">Pleurodeles waltl</name>
    <name type="common">Iberian ribbed newt</name>
    <dbReference type="NCBI Taxonomy" id="8319"/>
    <lineage>
        <taxon>Eukaryota</taxon>
        <taxon>Metazoa</taxon>
        <taxon>Chordata</taxon>
        <taxon>Craniata</taxon>
        <taxon>Vertebrata</taxon>
        <taxon>Euteleostomi</taxon>
        <taxon>Amphibia</taxon>
        <taxon>Batrachia</taxon>
        <taxon>Caudata</taxon>
        <taxon>Salamandroidea</taxon>
        <taxon>Salamandridae</taxon>
        <taxon>Pleurodelinae</taxon>
        <taxon>Pleurodeles</taxon>
    </lineage>
</organism>